<feature type="region of interest" description="Disordered" evidence="2">
    <location>
        <begin position="326"/>
        <end position="380"/>
    </location>
</feature>
<organism evidence="5 6">
    <name type="scientific">Salipiger bermudensis (strain DSM 26914 / JCM 13377 / KCTC 12554 / HTCC2601)</name>
    <name type="common">Pelagibaca bermudensis</name>
    <dbReference type="NCBI Taxonomy" id="314265"/>
    <lineage>
        <taxon>Bacteria</taxon>
        <taxon>Pseudomonadati</taxon>
        <taxon>Pseudomonadota</taxon>
        <taxon>Alphaproteobacteria</taxon>
        <taxon>Rhodobacterales</taxon>
        <taxon>Roseobacteraceae</taxon>
        <taxon>Salipiger</taxon>
    </lineage>
</organism>
<feature type="compositionally biased region" description="Acidic residues" evidence="2">
    <location>
        <begin position="328"/>
        <end position="339"/>
    </location>
</feature>
<dbReference type="InterPro" id="IPR006665">
    <property type="entry name" value="OmpA-like"/>
</dbReference>
<evidence type="ECO:0000256" key="3">
    <source>
        <dbReference type="SAM" id="SignalP"/>
    </source>
</evidence>
<evidence type="ECO:0000313" key="5">
    <source>
        <dbReference type="EMBL" id="EAU47532.1"/>
    </source>
</evidence>
<dbReference type="InterPro" id="IPR050330">
    <property type="entry name" value="Bact_OuterMem_StrucFunc"/>
</dbReference>
<dbReference type="eggNOG" id="COG2885">
    <property type="taxonomic scope" value="Bacteria"/>
</dbReference>
<feature type="compositionally biased region" description="Basic and acidic residues" evidence="2">
    <location>
        <begin position="340"/>
        <end position="350"/>
    </location>
</feature>
<dbReference type="PANTHER" id="PTHR30329:SF21">
    <property type="entry name" value="LIPOPROTEIN YIAD-RELATED"/>
    <property type="match status" value="1"/>
</dbReference>
<protein>
    <submittedName>
        <fullName evidence="5">Outer membrane protein, OmpA/MotB family</fullName>
    </submittedName>
</protein>
<dbReference type="AlphaFoldDB" id="Q0FTC0"/>
<proteinExistence type="predicted"/>
<dbReference type="Pfam" id="PF00691">
    <property type="entry name" value="OmpA"/>
    <property type="match status" value="1"/>
</dbReference>
<feature type="signal peptide" evidence="3">
    <location>
        <begin position="1"/>
        <end position="26"/>
    </location>
</feature>
<evidence type="ECO:0000256" key="2">
    <source>
        <dbReference type="SAM" id="MobiDB-lite"/>
    </source>
</evidence>
<feature type="chain" id="PRO_5004172250" evidence="3">
    <location>
        <begin position="27"/>
        <end position="674"/>
    </location>
</feature>
<dbReference type="SUPFAM" id="SSF103088">
    <property type="entry name" value="OmpA-like"/>
    <property type="match status" value="1"/>
</dbReference>
<feature type="compositionally biased region" description="Low complexity" evidence="2">
    <location>
        <begin position="196"/>
        <end position="213"/>
    </location>
</feature>
<reference evidence="5 6" key="1">
    <citation type="journal article" date="2010" name="J. Bacteriol.">
        <title>Genome sequences of Pelagibaca bermudensis HTCC2601T and Maritimibacter alkaliphilus HTCC2654T, the type strains of two marine Roseobacter genera.</title>
        <authorList>
            <person name="Thrash J.C."/>
            <person name="Cho J.C."/>
            <person name="Ferriera S."/>
            <person name="Johnson J."/>
            <person name="Vergin K.L."/>
            <person name="Giovannoni S.J."/>
        </authorList>
    </citation>
    <scope>NUCLEOTIDE SEQUENCE [LARGE SCALE GENOMIC DNA]</scope>
    <source>
        <strain evidence="6">DSM 26914 / JCM 13377 / KCTC 12554 / HTCC2601</strain>
    </source>
</reference>
<feature type="compositionally biased region" description="Low complexity" evidence="2">
    <location>
        <begin position="164"/>
        <end position="188"/>
    </location>
</feature>
<sequence>MTMTKPFLRTTTALVMMASMTLPAVAQGLDGMTPKDILKGARDGSLDVGFETDGMNRKQLVAELARLQALCEAGEASEGVNCDRIVELPDAAALAGGNGALGAAVEDAQAEGNGQTQEMSAEVDATAEAEAQDAPAEASAAEAETAESEGTDELREALEEAEAQDAPSEAPAAEARTAQTEEAGAPSEAPEEVEASDAPAEAPVTEAETAGTEGTDELREALEEAEAQDAPAEAPVAEAETPATEGNEPPEDAEAQEAPAQEPVAAAEPQTDTASDENTEVQAEAETEEPSLQSEPEEVSDQEQADAAARLSQQLGAAAAALGLAEAGEPEVVEEEVSDADVRSSDEDFGTRIGEALQQARDGVAERDRDSADDNDRNDTLRNLGTAAIAGLGAVALSKFLSDDARVVENTGDRLVVEENGQYRVLRNDDVLLRRPGSDVTTYRYDDGSTRTVVQYENGNAVETVKAADGRVLRRIRTLPDGEQIVLFDDTQAEQQVVVNDLPQTQETPRRMNIREVDEAELAAALAAENGTDVGRTFSLNQIRNIDTVRHLVPEISVDSINFETGSAAIRPQEAQALAALGNAMKRVISDNPGEVFLIEGHTDATGGWGYNLALSDRRAESVALALTEYFDVPPENMVLQGYGESDLAIETQTSERANRRAAVRRITPLLQGS</sequence>
<feature type="compositionally biased region" description="Low complexity" evidence="2">
    <location>
        <begin position="132"/>
        <end position="143"/>
    </location>
</feature>
<evidence type="ECO:0000256" key="1">
    <source>
        <dbReference type="PROSITE-ProRule" id="PRU00473"/>
    </source>
</evidence>
<feature type="compositionally biased region" description="Low complexity" evidence="2">
    <location>
        <begin position="256"/>
        <end position="270"/>
    </location>
</feature>
<accession>Q0FTC0</accession>
<evidence type="ECO:0000259" key="4">
    <source>
        <dbReference type="PROSITE" id="PS51123"/>
    </source>
</evidence>
<dbReference type="GO" id="GO:0016020">
    <property type="term" value="C:membrane"/>
    <property type="evidence" value="ECO:0007669"/>
    <property type="project" value="UniProtKB-UniRule"/>
</dbReference>
<evidence type="ECO:0000313" key="6">
    <source>
        <dbReference type="Proteomes" id="UP000006230"/>
    </source>
</evidence>
<keyword evidence="6" id="KW-1185">Reference proteome</keyword>
<gene>
    <name evidence="5" type="ORF">R2601_26376</name>
</gene>
<feature type="compositionally biased region" description="Acidic residues" evidence="2">
    <location>
        <begin position="274"/>
        <end position="304"/>
    </location>
</feature>
<feature type="compositionally biased region" description="Low complexity" evidence="2">
    <location>
        <begin position="228"/>
        <end position="245"/>
    </location>
</feature>
<keyword evidence="1" id="KW-0472">Membrane</keyword>
<dbReference type="Gene3D" id="3.30.1330.60">
    <property type="entry name" value="OmpA-like domain"/>
    <property type="match status" value="1"/>
</dbReference>
<comment type="caution">
    <text evidence="5">The sequence shown here is derived from an EMBL/GenBank/DDBJ whole genome shotgun (WGS) entry which is preliminary data.</text>
</comment>
<dbReference type="PANTHER" id="PTHR30329">
    <property type="entry name" value="STATOR ELEMENT OF FLAGELLAR MOTOR COMPLEX"/>
    <property type="match status" value="1"/>
</dbReference>
<dbReference type="HOGENOM" id="CLU_021407_1_0_5"/>
<feature type="compositionally biased region" description="Basic and acidic residues" evidence="2">
    <location>
        <begin position="363"/>
        <end position="380"/>
    </location>
</feature>
<dbReference type="RefSeq" id="WP_007801024.1">
    <property type="nucleotide sequence ID" value="NZ_DS022276.1"/>
</dbReference>
<name>Q0FTC0_SALBH</name>
<dbReference type="InterPro" id="IPR036737">
    <property type="entry name" value="OmpA-like_sf"/>
</dbReference>
<feature type="domain" description="OmpA-like" evidence="4">
    <location>
        <begin position="550"/>
        <end position="674"/>
    </location>
</feature>
<dbReference type="STRING" id="314265.R2601_26376"/>
<dbReference type="EMBL" id="AATQ01000006">
    <property type="protein sequence ID" value="EAU47532.1"/>
    <property type="molecule type" value="Genomic_DNA"/>
</dbReference>
<keyword evidence="3" id="KW-0732">Signal</keyword>
<dbReference type="OrthoDB" id="9792021at2"/>
<dbReference type="CDD" id="cd07185">
    <property type="entry name" value="OmpA_C-like"/>
    <property type="match status" value="1"/>
</dbReference>
<feature type="region of interest" description="Disordered" evidence="2">
    <location>
        <begin position="109"/>
        <end position="308"/>
    </location>
</feature>
<dbReference type="PROSITE" id="PS51123">
    <property type="entry name" value="OMPA_2"/>
    <property type="match status" value="1"/>
</dbReference>
<dbReference type="Proteomes" id="UP000006230">
    <property type="component" value="Unassembled WGS sequence"/>
</dbReference>